<dbReference type="STRING" id="1184151.AW736_02490"/>
<evidence type="ECO:0000256" key="2">
    <source>
        <dbReference type="ARBA" id="ARBA00022741"/>
    </source>
</evidence>
<protein>
    <recommendedName>
        <fullName evidence="5">AAA+ ATPase domain-containing protein</fullName>
    </recommendedName>
</protein>
<dbReference type="Gene3D" id="3.40.50.300">
    <property type="entry name" value="P-loop containing nucleotide triphosphate hydrolases"/>
    <property type="match status" value="1"/>
</dbReference>
<evidence type="ECO:0000256" key="1">
    <source>
        <dbReference type="ARBA" id="ARBA00006611"/>
    </source>
</evidence>
<dbReference type="GO" id="GO:0005886">
    <property type="term" value="C:plasma membrane"/>
    <property type="evidence" value="ECO:0007669"/>
    <property type="project" value="TreeGrafter"/>
</dbReference>
<evidence type="ECO:0000259" key="5">
    <source>
        <dbReference type="SMART" id="SM00382"/>
    </source>
</evidence>
<dbReference type="SUPFAM" id="SSF160246">
    <property type="entry name" value="EspE N-terminal domain-like"/>
    <property type="match status" value="1"/>
</dbReference>
<reference evidence="6 7" key="1">
    <citation type="submission" date="2016-01" db="EMBL/GenBank/DDBJ databases">
        <title>High potential of lignocellulose degradation of a new Verrucomicrobia species.</title>
        <authorList>
            <person name="Wang Y."/>
            <person name="Shi Y."/>
            <person name="Qiu Z."/>
            <person name="Liu S."/>
            <person name="Yang H."/>
        </authorList>
    </citation>
    <scope>NUCLEOTIDE SEQUENCE [LARGE SCALE GENOMIC DNA]</scope>
    <source>
        <strain evidence="6 7">TSB47</strain>
    </source>
</reference>
<dbReference type="Pfam" id="PF00437">
    <property type="entry name" value="T2SSE"/>
    <property type="match status" value="1"/>
</dbReference>
<dbReference type="AlphaFoldDB" id="A0A178IQK1"/>
<dbReference type="GO" id="GO:0016887">
    <property type="term" value="F:ATP hydrolysis activity"/>
    <property type="evidence" value="ECO:0007669"/>
    <property type="project" value="TreeGrafter"/>
</dbReference>
<gene>
    <name evidence="6" type="ORF">AW736_02490</name>
</gene>
<evidence type="ECO:0000313" key="7">
    <source>
        <dbReference type="Proteomes" id="UP000078486"/>
    </source>
</evidence>
<dbReference type="InterPro" id="IPR037257">
    <property type="entry name" value="T2SS_E_N_sf"/>
</dbReference>
<dbReference type="GO" id="GO:0005524">
    <property type="term" value="F:ATP binding"/>
    <property type="evidence" value="ECO:0007669"/>
    <property type="project" value="UniProtKB-KW"/>
</dbReference>
<comment type="similarity">
    <text evidence="1">Belongs to the GSP E family.</text>
</comment>
<dbReference type="SMART" id="SM00382">
    <property type="entry name" value="AAA"/>
    <property type="match status" value="1"/>
</dbReference>
<evidence type="ECO:0000256" key="4">
    <source>
        <dbReference type="SAM" id="MobiDB-lite"/>
    </source>
</evidence>
<keyword evidence="7" id="KW-1185">Reference proteome</keyword>
<name>A0A178IQK1_9BACT</name>
<accession>A0A178IQK1</accession>
<comment type="caution">
    <text evidence="6">The sequence shown here is derived from an EMBL/GenBank/DDBJ whole genome shotgun (WGS) entry which is preliminary data.</text>
</comment>
<dbReference type="PANTHER" id="PTHR30258:SF3">
    <property type="entry name" value="SLL1921 PROTEIN"/>
    <property type="match status" value="1"/>
</dbReference>
<evidence type="ECO:0000256" key="3">
    <source>
        <dbReference type="ARBA" id="ARBA00022840"/>
    </source>
</evidence>
<dbReference type="SUPFAM" id="SSF52540">
    <property type="entry name" value="P-loop containing nucleoside triphosphate hydrolases"/>
    <property type="match status" value="1"/>
</dbReference>
<keyword evidence="3" id="KW-0067">ATP-binding</keyword>
<evidence type="ECO:0000313" key="6">
    <source>
        <dbReference type="EMBL" id="OAM91526.1"/>
    </source>
</evidence>
<dbReference type="InterPro" id="IPR027417">
    <property type="entry name" value="P-loop_NTPase"/>
</dbReference>
<dbReference type="InterPro" id="IPR001482">
    <property type="entry name" value="T2SS/T4SS_dom"/>
</dbReference>
<feature type="domain" description="AAA+ ATPase" evidence="5">
    <location>
        <begin position="330"/>
        <end position="472"/>
    </location>
</feature>
<dbReference type="EMBL" id="LRRQ01000023">
    <property type="protein sequence ID" value="OAM91526.1"/>
    <property type="molecule type" value="Genomic_DNA"/>
</dbReference>
<dbReference type="PANTHER" id="PTHR30258">
    <property type="entry name" value="TYPE II SECRETION SYSTEM PROTEIN GSPE-RELATED"/>
    <property type="match status" value="1"/>
</dbReference>
<keyword evidence="2" id="KW-0547">Nucleotide-binding</keyword>
<sequence>MASGVSPDLQAPSQPPAGARPVFGREEEARDYLARSVWRSAADALLLQNLRGGAGWPPGWETAWRHVFAGGPLMDVTEARVSSDLAEVVPPQLASGYRAVCFYRTDDAYYIAMPEPGDFLFQDQLLALTGTASRRQLRCVRACGDQVLEAAGGTRKRSASQEAHAAGVDDMVVATVLNSERLRQVNPGRLDMEPKLFLDWCLYQGWLHKAADLHFEGIPGMGRVRMRVDGNMRVLARAPLPLMTGVVALGRDWAGPGCSGDAWVPGDGRFSFRLDQTVYDVRAATMMMGSGEYPFPKLELRLLSKEIRPLESMGFEDSVLKMLRRMSRMPQGMLVFTGPTNSGKTSTLYSLLKEINRPDINIQTVEDPIEISMSGVNQAAVNEKHGVTWAKLLRAALRQDPDVLLAGEIRDAETAGIAVQGAQTGHLVFTTLHTNSACAAVERLTGMGVEPFLLGSVLLGISGQRLVNRLCPRCRRPVKVTDVHRDVFGRAGCADFLGDVLYEPRGCEHCGHTGYAGLSLIMELFPVNDEVSRLVMQKVPSPDLEAYFRQKGCRTMFQDSLRQAAAGVVSLEHSRLYDRNWMFAA</sequence>
<dbReference type="Proteomes" id="UP000078486">
    <property type="component" value="Unassembled WGS sequence"/>
</dbReference>
<dbReference type="Gene3D" id="3.30.450.90">
    <property type="match status" value="1"/>
</dbReference>
<proteinExistence type="inferred from homology"/>
<feature type="region of interest" description="Disordered" evidence="4">
    <location>
        <begin position="1"/>
        <end position="23"/>
    </location>
</feature>
<organism evidence="6 7">
    <name type="scientific">Termitidicoccus mucosus</name>
    <dbReference type="NCBI Taxonomy" id="1184151"/>
    <lineage>
        <taxon>Bacteria</taxon>
        <taxon>Pseudomonadati</taxon>
        <taxon>Verrucomicrobiota</taxon>
        <taxon>Opitutia</taxon>
        <taxon>Opitutales</taxon>
        <taxon>Opitutaceae</taxon>
        <taxon>Termitidicoccus</taxon>
    </lineage>
</organism>
<dbReference type="CDD" id="cd01129">
    <property type="entry name" value="PulE-GspE-like"/>
    <property type="match status" value="1"/>
</dbReference>
<dbReference type="InterPro" id="IPR003593">
    <property type="entry name" value="AAA+_ATPase"/>
</dbReference>